<proteinExistence type="predicted"/>
<keyword evidence="2" id="KW-1185">Reference proteome</keyword>
<name>A0A0B4VG09_9VIRU</name>
<dbReference type="RefSeq" id="YP_009116648.1">
    <property type="nucleotide sequence ID" value="NC_026242.1"/>
</dbReference>
<sequence length="479" mass="56852">MGILKFNDFCYKLQQLSVIKSKEKINDFVLYIDGPLLLFRGIASNCFNLGDEDETLRTIKMNIFRKITTIVSTLQNYGKCVKIKIYYDGQTPYLKKITQNKRNKDIFPLNLTYKTINGYIQEHITYNIKSSQLGVDDVEIINLSIGEAENEMYRRRDTNYTSVLFTKDTDIFAISYNHQPQKHSDIVYMFDGDYIYNMNRFTCGLSKFQFITLVSLSGTDFNCTIFTPTMIKAIVEIFLLKQINNNSEDIANKLIYFNNYKESKSNFKNDDNDVVSINKINQDDYDNDYQLYQRIFKNNNWSPSDIIKKNILDTNKYINSKSDKKICEHYNIDTKNKIMNNVDLDIIVDRILKNSDNVELLICDFLLMIYHLKLLKYKNIRLPQKENDNYHPLMIDNNKILSNFITNINWVVKYFQYGSDYEFFNLEFNRYENINKLALLNDIFSKQYDRTSNEFKKLFNYTSHNNMEYNYSNKKIKII</sequence>
<dbReference type="SUPFAM" id="SSF88723">
    <property type="entry name" value="PIN domain-like"/>
    <property type="match status" value="1"/>
</dbReference>
<evidence type="ECO:0000313" key="1">
    <source>
        <dbReference type="EMBL" id="AJD20061.1"/>
    </source>
</evidence>
<reference evidence="1 2" key="1">
    <citation type="journal article" date="2015" name="J. Virol.">
        <title>The genome of the nucleopolyhedrosis-causing virus from Tipula oleracea sheds new light on the Nudiviridae family.</title>
        <authorList>
            <person name="Bezier A."/>
            <person name="Theze J."/>
            <person name="Gavory F."/>
            <person name="Gaillard J."/>
            <person name="Poulain J."/>
            <person name="Drezen J.M."/>
            <person name="Herniou E.A."/>
        </authorList>
    </citation>
    <scope>NUCLEOTIDE SEQUENCE [LARGE SCALE GENOMIC DNA]</scope>
    <source>
        <strain evidence="1">35</strain>
    </source>
</reference>
<dbReference type="InterPro" id="IPR029060">
    <property type="entry name" value="PIN-like_dom_sf"/>
</dbReference>
<dbReference type="Gene3D" id="3.40.50.1010">
    <property type="entry name" value="5'-nuclease"/>
    <property type="match status" value="1"/>
</dbReference>
<dbReference type="Proteomes" id="UP000201058">
    <property type="component" value="Segment"/>
</dbReference>
<accession>A0A0B4VG09</accession>
<dbReference type="EMBL" id="KM610234">
    <property type="protein sequence ID" value="AJD20061.1"/>
    <property type="molecule type" value="Genomic_DNA"/>
</dbReference>
<protein>
    <submittedName>
        <fullName evidence="1">FEN-1</fullName>
    </submittedName>
</protein>
<dbReference type="GeneID" id="22921846"/>
<evidence type="ECO:0000313" key="2">
    <source>
        <dbReference type="Proteomes" id="UP000201058"/>
    </source>
</evidence>
<gene>
    <name evidence="1" type="primary">fen-1</name>
    <name evidence="1" type="ORF">TONV_001</name>
</gene>
<dbReference type="KEGG" id="vg:22921846"/>
<organism evidence="1 2">
    <name type="scientific">Tipula oleracea nudivirus</name>
    <dbReference type="NCBI Taxonomy" id="1546257"/>
    <lineage>
        <taxon>Viruses</taxon>
        <taxon>Viruses incertae sedis</taxon>
        <taxon>Naldaviricetes</taxon>
        <taxon>Lefavirales</taxon>
        <taxon>Nudiviridae</taxon>
        <taxon>Deltanudivirus</taxon>
        <taxon>Deltanudivirus tipoleraceae</taxon>
    </lineage>
</organism>